<proteinExistence type="predicted"/>
<evidence type="ECO:0000313" key="2">
    <source>
        <dbReference type="Proteomes" id="UP001054945"/>
    </source>
</evidence>
<dbReference type="EMBL" id="BPLR01014990">
    <property type="protein sequence ID" value="GIY72792.1"/>
    <property type="molecule type" value="Genomic_DNA"/>
</dbReference>
<protein>
    <submittedName>
        <fullName evidence="1">Uncharacterized protein</fullName>
    </submittedName>
</protein>
<dbReference type="AlphaFoldDB" id="A0AAV4VR98"/>
<evidence type="ECO:0000313" key="1">
    <source>
        <dbReference type="EMBL" id="GIY72792.1"/>
    </source>
</evidence>
<sequence length="104" mass="12388">MFRPRSEVRHNGTVTTLFPSPCELFYFAFPPACLPLEAQMIRIGKKMSASLIKERDNGYRGKLYLLRERERIVYLSLVVWARLDFGKHREFFLSKVLIDKREEY</sequence>
<dbReference type="Proteomes" id="UP001054945">
    <property type="component" value="Unassembled WGS sequence"/>
</dbReference>
<keyword evidence="2" id="KW-1185">Reference proteome</keyword>
<comment type="caution">
    <text evidence="1">The sequence shown here is derived from an EMBL/GenBank/DDBJ whole genome shotgun (WGS) entry which is preliminary data.</text>
</comment>
<gene>
    <name evidence="1" type="ORF">CEXT_189521</name>
</gene>
<organism evidence="1 2">
    <name type="scientific">Caerostris extrusa</name>
    <name type="common">Bark spider</name>
    <name type="synonym">Caerostris bankana</name>
    <dbReference type="NCBI Taxonomy" id="172846"/>
    <lineage>
        <taxon>Eukaryota</taxon>
        <taxon>Metazoa</taxon>
        <taxon>Ecdysozoa</taxon>
        <taxon>Arthropoda</taxon>
        <taxon>Chelicerata</taxon>
        <taxon>Arachnida</taxon>
        <taxon>Araneae</taxon>
        <taxon>Araneomorphae</taxon>
        <taxon>Entelegynae</taxon>
        <taxon>Araneoidea</taxon>
        <taxon>Araneidae</taxon>
        <taxon>Caerostris</taxon>
    </lineage>
</organism>
<accession>A0AAV4VR98</accession>
<reference evidence="1 2" key="1">
    <citation type="submission" date="2021-06" db="EMBL/GenBank/DDBJ databases">
        <title>Caerostris extrusa draft genome.</title>
        <authorList>
            <person name="Kono N."/>
            <person name="Arakawa K."/>
        </authorList>
    </citation>
    <scope>NUCLEOTIDE SEQUENCE [LARGE SCALE GENOMIC DNA]</scope>
</reference>
<name>A0AAV4VR98_CAEEX</name>